<evidence type="ECO:0000256" key="1">
    <source>
        <dbReference type="ARBA" id="ARBA00006047"/>
    </source>
</evidence>
<comment type="catalytic activity">
    <reaction evidence="2">
        <text>[(1-&gt;4)-alpha-D-glucosyl](n) + phosphate = [(1-&gt;4)-alpha-D-glucosyl](n-1) + alpha-D-glucose 1-phosphate</text>
        <dbReference type="Rhea" id="RHEA:41732"/>
        <dbReference type="Rhea" id="RHEA-COMP:9584"/>
        <dbReference type="Rhea" id="RHEA-COMP:9586"/>
        <dbReference type="ChEBI" id="CHEBI:15444"/>
        <dbReference type="ChEBI" id="CHEBI:43474"/>
        <dbReference type="ChEBI" id="CHEBI:58601"/>
        <dbReference type="EC" id="2.4.1.1"/>
    </reaction>
</comment>
<dbReference type="EC" id="2.4.1.1" evidence="2"/>
<reference evidence="3 4" key="1">
    <citation type="submission" date="2010-12" db="EMBL/GenBank/DDBJ databases">
        <authorList>
            <person name="Muzny D."/>
            <person name="Qin X."/>
            <person name="Deng J."/>
            <person name="Jiang H."/>
            <person name="Liu Y."/>
            <person name="Qu J."/>
            <person name="Song X.-Z."/>
            <person name="Zhang L."/>
            <person name="Thornton R."/>
            <person name="Coyle M."/>
            <person name="Francisco L."/>
            <person name="Jackson L."/>
            <person name="Javaid M."/>
            <person name="Korchina V."/>
            <person name="Kovar C."/>
            <person name="Mata R."/>
            <person name="Mathew T."/>
            <person name="Ngo R."/>
            <person name="Nguyen L."/>
            <person name="Nguyen N."/>
            <person name="Okwuonu G."/>
            <person name="Ongeri F."/>
            <person name="Pham C."/>
            <person name="Simmons D."/>
            <person name="Wilczek-Boney K."/>
            <person name="Hale W."/>
            <person name="Jakkamsetti A."/>
            <person name="Pham P."/>
            <person name="Ruth R."/>
            <person name="San Lucas F."/>
            <person name="Warren J."/>
            <person name="Zhang J."/>
            <person name="Zhao Z."/>
            <person name="Zhou C."/>
            <person name="Zhu D."/>
            <person name="Lee S."/>
            <person name="Bess C."/>
            <person name="Blankenburg K."/>
            <person name="Forbes L."/>
            <person name="Fu Q."/>
            <person name="Gubbala S."/>
            <person name="Hirani K."/>
            <person name="Jayaseelan J.C."/>
            <person name="Lara F."/>
            <person name="Munidasa M."/>
            <person name="Palculict T."/>
            <person name="Patil S."/>
            <person name="Pu L.-L."/>
            <person name="Saada N."/>
            <person name="Tang L."/>
            <person name="Weissenberger G."/>
            <person name="Zhu Y."/>
            <person name="Hemphill L."/>
            <person name="Shang Y."/>
            <person name="Youmans B."/>
            <person name="Ayvaz T."/>
            <person name="Ross M."/>
            <person name="Santibanez J."/>
            <person name="Aqrawi P."/>
            <person name="Gross S."/>
            <person name="Joshi V."/>
            <person name="Fowler G."/>
            <person name="Nazareth L."/>
            <person name="Reid J."/>
            <person name="Worley K."/>
            <person name="Petrosino J."/>
            <person name="Highlander S."/>
            <person name="Gibbs R."/>
        </authorList>
    </citation>
    <scope>NUCLEOTIDE SEQUENCE [LARGE SCALE GENOMIC DNA]</scope>
    <source>
        <strain evidence="3 4">ATCC 9812</strain>
    </source>
</reference>
<evidence type="ECO:0000256" key="2">
    <source>
        <dbReference type="RuleBase" id="RU000587"/>
    </source>
</evidence>
<comment type="similarity">
    <text evidence="1 2">Belongs to the glycogen phosphorylase family.</text>
</comment>
<organism evidence="3 4">
    <name type="scientific">Streptococcus equinus ATCC 9812</name>
    <dbReference type="NCBI Taxonomy" id="525379"/>
    <lineage>
        <taxon>Bacteria</taxon>
        <taxon>Bacillati</taxon>
        <taxon>Bacillota</taxon>
        <taxon>Bacilli</taxon>
        <taxon>Lactobacillales</taxon>
        <taxon>Streptococcaceae</taxon>
        <taxon>Streptococcus</taxon>
    </lineage>
</organism>
<dbReference type="GO" id="GO:0030170">
    <property type="term" value="F:pyridoxal phosphate binding"/>
    <property type="evidence" value="ECO:0007669"/>
    <property type="project" value="TreeGrafter"/>
</dbReference>
<dbReference type="GO" id="GO:0005737">
    <property type="term" value="C:cytoplasm"/>
    <property type="evidence" value="ECO:0007669"/>
    <property type="project" value="TreeGrafter"/>
</dbReference>
<dbReference type="AlphaFoldDB" id="E8JMG7"/>
<comment type="caution">
    <text evidence="3">The sequence shown here is derived from an EMBL/GenBank/DDBJ whole genome shotgun (WGS) entry which is preliminary data.</text>
</comment>
<dbReference type="eggNOG" id="COG0058">
    <property type="taxonomic scope" value="Bacteria"/>
</dbReference>
<dbReference type="Gene3D" id="3.40.50.2000">
    <property type="entry name" value="Glycogen Phosphorylase B"/>
    <property type="match status" value="1"/>
</dbReference>
<dbReference type="GO" id="GO:0008184">
    <property type="term" value="F:glycogen phosphorylase activity"/>
    <property type="evidence" value="ECO:0007669"/>
    <property type="project" value="InterPro"/>
</dbReference>
<evidence type="ECO:0000313" key="3">
    <source>
        <dbReference type="EMBL" id="EFW89582.1"/>
    </source>
</evidence>
<proteinExistence type="inferred from homology"/>
<keyword evidence="2" id="KW-0663">Pyridoxal phosphate</keyword>
<dbReference type="EMBL" id="AEVB01000006">
    <property type="protein sequence ID" value="EFW89582.1"/>
    <property type="molecule type" value="Genomic_DNA"/>
</dbReference>
<evidence type="ECO:0000313" key="4">
    <source>
        <dbReference type="Proteomes" id="UP000005699"/>
    </source>
</evidence>
<keyword evidence="2 3" id="KW-0808">Transferase</keyword>
<dbReference type="Proteomes" id="UP000005699">
    <property type="component" value="Unassembled WGS sequence"/>
</dbReference>
<comment type="cofactor">
    <cofactor evidence="2">
        <name>pyridoxal 5'-phosphate</name>
        <dbReference type="ChEBI" id="CHEBI:597326"/>
    </cofactor>
</comment>
<accession>E8JMG7</accession>
<dbReference type="Pfam" id="PF00343">
    <property type="entry name" value="Phosphorylase"/>
    <property type="match status" value="1"/>
</dbReference>
<comment type="function">
    <text evidence="2">Allosteric enzyme that catalyzes the rate-limiting step in glycogen catabolism, the phosphorolytic cleavage of glycogen to produce glucose-1-phosphate, and plays a central role in maintaining cellular and organismal glucose homeostasis.</text>
</comment>
<sequence length="243" mass="28146">MRKYYTPLWLERNQKISENHEKVAYYFSIEFLPGRMLETNLLNLGILDIVKEAFTELNVDFDAVKNAEHDMALENGGLGRLAAAFMDSLATTGYPGFGNGLRYKYGLFKQRIVDGYQVELPDSWFGSIGNVWETRKDHDTVEVKLFGDVYLQADKDGKLSPVYNNAQILRAVPYDVPQLGYQNDIVNNLRLWDVEIPEEYELDYPTIADRRSVQDITSLSFIQTIQATRENNYAWCRILYDKR</sequence>
<keyword evidence="2 3" id="KW-0328">Glycosyltransferase</keyword>
<gene>
    <name evidence="3" type="primary">glgP</name>
    <name evidence="3" type="ORF">HMPREF0819_0190</name>
</gene>
<dbReference type="HOGENOM" id="CLU_1142077_0_0_9"/>
<dbReference type="SUPFAM" id="SSF53756">
    <property type="entry name" value="UDP-Glycosyltransferase/glycogen phosphorylase"/>
    <property type="match status" value="1"/>
</dbReference>
<dbReference type="PANTHER" id="PTHR11468">
    <property type="entry name" value="GLYCOGEN PHOSPHORYLASE"/>
    <property type="match status" value="1"/>
</dbReference>
<dbReference type="PANTHER" id="PTHR11468:SF3">
    <property type="entry name" value="GLYCOGEN PHOSPHORYLASE, LIVER FORM"/>
    <property type="match status" value="1"/>
</dbReference>
<dbReference type="GO" id="GO:0005980">
    <property type="term" value="P:glycogen catabolic process"/>
    <property type="evidence" value="ECO:0007669"/>
    <property type="project" value="TreeGrafter"/>
</dbReference>
<dbReference type="InterPro" id="IPR000811">
    <property type="entry name" value="Glyco_trans_35"/>
</dbReference>
<name>E8JMG7_STREI</name>
<keyword evidence="2" id="KW-0119">Carbohydrate metabolism</keyword>
<protein>
    <recommendedName>
        <fullName evidence="2">Alpha-1,4 glucan phosphorylase</fullName>
        <ecNumber evidence="2">2.4.1.1</ecNumber>
    </recommendedName>
</protein>